<gene>
    <name evidence="1" type="ORF">RPERSI_LOCUS16426</name>
</gene>
<proteinExistence type="predicted"/>
<feature type="non-terminal residue" evidence="1">
    <location>
        <position position="80"/>
    </location>
</feature>
<comment type="caution">
    <text evidence="1">The sequence shown here is derived from an EMBL/GenBank/DDBJ whole genome shotgun (WGS) entry which is preliminary data.</text>
</comment>
<accession>A0ACA9R0A9</accession>
<evidence type="ECO:0000313" key="1">
    <source>
        <dbReference type="EMBL" id="CAG8771219.1"/>
    </source>
</evidence>
<organism evidence="1 2">
    <name type="scientific">Racocetra persica</name>
    <dbReference type="NCBI Taxonomy" id="160502"/>
    <lineage>
        <taxon>Eukaryota</taxon>
        <taxon>Fungi</taxon>
        <taxon>Fungi incertae sedis</taxon>
        <taxon>Mucoromycota</taxon>
        <taxon>Glomeromycotina</taxon>
        <taxon>Glomeromycetes</taxon>
        <taxon>Diversisporales</taxon>
        <taxon>Gigasporaceae</taxon>
        <taxon>Racocetra</taxon>
    </lineage>
</organism>
<dbReference type="EMBL" id="CAJVQC010040610">
    <property type="protein sequence ID" value="CAG8771219.1"/>
    <property type="molecule type" value="Genomic_DNA"/>
</dbReference>
<dbReference type="Proteomes" id="UP000789920">
    <property type="component" value="Unassembled WGS sequence"/>
</dbReference>
<sequence>MGIIDIRARKVDRFLLTEEVEYDEDADQEFVDDVWPLRTPKKRNVTCSRLNMSSLTPLPSTITPNENQINETIISNKKIQ</sequence>
<evidence type="ECO:0000313" key="2">
    <source>
        <dbReference type="Proteomes" id="UP000789920"/>
    </source>
</evidence>
<name>A0ACA9R0A9_9GLOM</name>
<protein>
    <submittedName>
        <fullName evidence="1">32953_t:CDS:1</fullName>
    </submittedName>
</protein>
<reference evidence="1" key="1">
    <citation type="submission" date="2021-06" db="EMBL/GenBank/DDBJ databases">
        <authorList>
            <person name="Kallberg Y."/>
            <person name="Tangrot J."/>
            <person name="Rosling A."/>
        </authorList>
    </citation>
    <scope>NUCLEOTIDE SEQUENCE</scope>
    <source>
        <strain evidence="1">MA461A</strain>
    </source>
</reference>
<keyword evidence="2" id="KW-1185">Reference proteome</keyword>